<reference evidence="2 3" key="1">
    <citation type="submission" date="2020-04" db="EMBL/GenBank/DDBJ databases">
        <authorList>
            <person name="Liu S."/>
        </authorList>
    </citation>
    <scope>NUCLEOTIDE SEQUENCE [LARGE SCALE GENOMIC DNA]</scope>
    <source>
        <strain evidence="2 3">CGMCC 1.15091</strain>
    </source>
</reference>
<dbReference type="InterPro" id="IPR035985">
    <property type="entry name" value="Ubiquitin-activating_enz"/>
</dbReference>
<accession>A0ABX1JLM9</accession>
<evidence type="ECO:0000313" key="3">
    <source>
        <dbReference type="Proteomes" id="UP000523795"/>
    </source>
</evidence>
<dbReference type="Gene3D" id="3.40.50.720">
    <property type="entry name" value="NAD(P)-binding Rossmann-like Domain"/>
    <property type="match status" value="1"/>
</dbReference>
<comment type="caution">
    <text evidence="2">The sequence shown here is derived from an EMBL/GenBank/DDBJ whole genome shotgun (WGS) entry which is preliminary data.</text>
</comment>
<sequence>MAHLRINPGLRILARASGALQLGLGPGGVLLEGTNEADLAFPGRLRQGLDRTDLEAVAAACRISTARAEALLAALAPVLVTGTGRPAGADGLRADRLAPDAERWSAVYGSDGAAAVHGRGTAVVHLIGLGRSGAAAGCALAAAGVGTLLVEDPLPVGPADVGAGAFRLADIGLNRARALRRVVHQIDPTVSCYPVSGTPGSGTTVPRMVSLAVYAAADVPDSAVGAALMSRGHPHLCILSREQDALVGPLVVPGESACLECLDRHHADADPDWYGLRADVAALHGAGAPADEASLAVAAGGLAAVQALHYIDGRNRPAAWSAVLQVRPADGMVVRHGYPPHPGCGCTTPPAGP</sequence>
<protein>
    <submittedName>
        <fullName evidence="2">TOMM leader peptide-binding protein</fullName>
    </submittedName>
</protein>
<proteinExistence type="predicted"/>
<gene>
    <name evidence="2" type="ORF">HER39_02280</name>
</gene>
<dbReference type="EMBL" id="JAAZSR010000016">
    <property type="protein sequence ID" value="NKX49425.1"/>
    <property type="molecule type" value="Genomic_DNA"/>
</dbReference>
<organism evidence="2 3">
    <name type="scientific">Arthrobacter deserti</name>
    <dbReference type="NCBI Taxonomy" id="1742687"/>
    <lineage>
        <taxon>Bacteria</taxon>
        <taxon>Bacillati</taxon>
        <taxon>Actinomycetota</taxon>
        <taxon>Actinomycetes</taxon>
        <taxon>Micrococcales</taxon>
        <taxon>Micrococcaceae</taxon>
        <taxon>Arthrobacter</taxon>
    </lineage>
</organism>
<dbReference type="NCBIfam" id="TIGR03882">
    <property type="entry name" value="cyclo_dehyd_2"/>
    <property type="match status" value="1"/>
</dbReference>
<dbReference type="SUPFAM" id="SSF69572">
    <property type="entry name" value="Activating enzymes of the ubiquitin-like proteins"/>
    <property type="match status" value="1"/>
</dbReference>
<evidence type="ECO:0000313" key="2">
    <source>
        <dbReference type="EMBL" id="NKX49425.1"/>
    </source>
</evidence>
<name>A0ABX1JLM9_9MICC</name>
<dbReference type="InterPro" id="IPR022291">
    <property type="entry name" value="Bacteriocin_synth_cyclodeHase"/>
</dbReference>
<dbReference type="Pfam" id="PF00899">
    <property type="entry name" value="ThiF"/>
    <property type="match status" value="1"/>
</dbReference>
<evidence type="ECO:0000259" key="1">
    <source>
        <dbReference type="Pfam" id="PF00899"/>
    </source>
</evidence>
<feature type="domain" description="THIF-type NAD/FAD binding fold" evidence="1">
    <location>
        <begin position="124"/>
        <end position="331"/>
    </location>
</feature>
<dbReference type="InterPro" id="IPR000594">
    <property type="entry name" value="ThiF_NAD_FAD-bd"/>
</dbReference>
<dbReference type="Proteomes" id="UP000523795">
    <property type="component" value="Unassembled WGS sequence"/>
</dbReference>
<keyword evidence="3" id="KW-1185">Reference proteome</keyword>